<keyword evidence="3" id="KW-1185">Reference proteome</keyword>
<feature type="region of interest" description="Disordered" evidence="1">
    <location>
        <begin position="120"/>
        <end position="161"/>
    </location>
</feature>
<comment type="caution">
    <text evidence="2">The sequence shown here is derived from an EMBL/GenBank/DDBJ whole genome shotgun (WGS) entry which is preliminary data.</text>
</comment>
<gene>
    <name evidence="2" type="ORF">PIB30_086121</name>
</gene>
<evidence type="ECO:0000313" key="3">
    <source>
        <dbReference type="Proteomes" id="UP001341840"/>
    </source>
</evidence>
<evidence type="ECO:0000313" key="2">
    <source>
        <dbReference type="EMBL" id="MED6188454.1"/>
    </source>
</evidence>
<evidence type="ECO:0000256" key="1">
    <source>
        <dbReference type="SAM" id="MobiDB-lite"/>
    </source>
</evidence>
<organism evidence="2 3">
    <name type="scientific">Stylosanthes scabra</name>
    <dbReference type="NCBI Taxonomy" id="79078"/>
    <lineage>
        <taxon>Eukaryota</taxon>
        <taxon>Viridiplantae</taxon>
        <taxon>Streptophyta</taxon>
        <taxon>Embryophyta</taxon>
        <taxon>Tracheophyta</taxon>
        <taxon>Spermatophyta</taxon>
        <taxon>Magnoliopsida</taxon>
        <taxon>eudicotyledons</taxon>
        <taxon>Gunneridae</taxon>
        <taxon>Pentapetalae</taxon>
        <taxon>rosids</taxon>
        <taxon>fabids</taxon>
        <taxon>Fabales</taxon>
        <taxon>Fabaceae</taxon>
        <taxon>Papilionoideae</taxon>
        <taxon>50 kb inversion clade</taxon>
        <taxon>dalbergioids sensu lato</taxon>
        <taxon>Dalbergieae</taxon>
        <taxon>Pterocarpus clade</taxon>
        <taxon>Stylosanthes</taxon>
    </lineage>
</organism>
<dbReference type="EMBL" id="JASCZI010182705">
    <property type="protein sequence ID" value="MED6188454.1"/>
    <property type="molecule type" value="Genomic_DNA"/>
</dbReference>
<protein>
    <submittedName>
        <fullName evidence="2">Uncharacterized protein</fullName>
    </submittedName>
</protein>
<accession>A0ABU6WST5</accession>
<reference evidence="2 3" key="1">
    <citation type="journal article" date="2023" name="Plants (Basel)">
        <title>Bridging the Gap: Combining Genomics and Transcriptomics Approaches to Understand Stylosanthes scabra, an Orphan Legume from the Brazilian Caatinga.</title>
        <authorList>
            <person name="Ferreira-Neto J.R.C."/>
            <person name="da Silva M.D."/>
            <person name="Binneck E."/>
            <person name="de Melo N.F."/>
            <person name="da Silva R.H."/>
            <person name="de Melo A.L.T.M."/>
            <person name="Pandolfi V."/>
            <person name="Bustamante F.O."/>
            <person name="Brasileiro-Vidal A.C."/>
            <person name="Benko-Iseppon A.M."/>
        </authorList>
    </citation>
    <scope>NUCLEOTIDE SEQUENCE [LARGE SCALE GENOMIC DNA]</scope>
    <source>
        <tissue evidence="2">Leaves</tissue>
    </source>
</reference>
<sequence>MIQEEENNLDPEIQPKLAMLDSEIQTQIHHSFSLNTTVKSSTDQGITADSEPFFSKSKNQHSESLTTFPEIGNTKSSSKIQHHIQTITSTSGSEALPTTDPKQDKENLGWLELEAARVEVAHRPPPKPPNLPLVADNRTRSSKRASGGDNSIPVRSGTEDGAVAKGERTLVMAGDQGSALLEGDGTTDRSYNGWKGIVDCRAVRSTVVGASARGNWTGVIATMTDGRLRDPQLRRLFLLNLPPLVAAVFSWDRRGRNSGFEEDLFSSLLTRLVSLRTAAMTSYNGAFTEARCPWSREREAVIPGFGGEGRCGGEVVERGTGQGEVVSHGFLSTQRGLPQNEGVGELTPILGLGFNWRGLVQAQNKYKQNESSLVVSLQIVFQAQLDPSLGKQQLYLLFIGELHF</sequence>
<proteinExistence type="predicted"/>
<name>A0ABU6WST5_9FABA</name>
<dbReference type="Proteomes" id="UP001341840">
    <property type="component" value="Unassembled WGS sequence"/>
</dbReference>